<dbReference type="InterPro" id="IPR000983">
    <property type="entry name" value="Bac_GSPG_pilin"/>
</dbReference>
<reference evidence="7" key="1">
    <citation type="journal article" date="2014" name="Int. J. Syst. Evol. Microbiol.">
        <title>Complete genome sequence of Corynebacterium casei LMG S-19264T (=DSM 44701T), isolated from a smear-ripened cheese.</title>
        <authorList>
            <consortium name="US DOE Joint Genome Institute (JGI-PGF)"/>
            <person name="Walter F."/>
            <person name="Albersmeier A."/>
            <person name="Kalinowski J."/>
            <person name="Ruckert C."/>
        </authorList>
    </citation>
    <scope>NUCLEOTIDE SEQUENCE</scope>
    <source>
        <strain evidence="7">KCTC 12870</strain>
    </source>
</reference>
<keyword evidence="8" id="KW-1185">Reference proteome</keyword>
<dbReference type="PANTHER" id="PTHR30093">
    <property type="entry name" value="GENERAL SECRETION PATHWAY PROTEIN G"/>
    <property type="match status" value="1"/>
</dbReference>
<evidence type="ECO:0000256" key="2">
    <source>
        <dbReference type="ARBA" id="ARBA00022481"/>
    </source>
</evidence>
<accession>A0A8J3DBR7</accession>
<dbReference type="InterPro" id="IPR045584">
    <property type="entry name" value="Pilin-like"/>
</dbReference>
<proteinExistence type="predicted"/>
<evidence type="ECO:0000256" key="1">
    <source>
        <dbReference type="ARBA" id="ARBA00004167"/>
    </source>
</evidence>
<keyword evidence="5 6" id="KW-0472">Membrane</keyword>
<dbReference type="Pfam" id="PF07963">
    <property type="entry name" value="N_methyl"/>
    <property type="match status" value="1"/>
</dbReference>
<evidence type="ECO:0000313" key="7">
    <source>
        <dbReference type="EMBL" id="GHC00119.1"/>
    </source>
</evidence>
<dbReference type="EMBL" id="BMXG01000008">
    <property type="protein sequence ID" value="GHC00119.1"/>
    <property type="molecule type" value="Genomic_DNA"/>
</dbReference>
<organism evidence="7 8">
    <name type="scientific">Cerasicoccus arenae</name>
    <dbReference type="NCBI Taxonomy" id="424488"/>
    <lineage>
        <taxon>Bacteria</taxon>
        <taxon>Pseudomonadati</taxon>
        <taxon>Verrucomicrobiota</taxon>
        <taxon>Opitutia</taxon>
        <taxon>Puniceicoccales</taxon>
        <taxon>Cerasicoccaceae</taxon>
        <taxon>Cerasicoccus</taxon>
    </lineage>
</organism>
<protein>
    <recommendedName>
        <fullName evidence="9">Type II secretion system protein GspG C-terminal domain-containing protein</fullName>
    </recommendedName>
</protein>
<name>A0A8J3DBR7_9BACT</name>
<reference evidence="7" key="2">
    <citation type="submission" date="2020-09" db="EMBL/GenBank/DDBJ databases">
        <authorList>
            <person name="Sun Q."/>
            <person name="Kim S."/>
        </authorList>
    </citation>
    <scope>NUCLEOTIDE SEQUENCE</scope>
    <source>
        <strain evidence="7">KCTC 12870</strain>
    </source>
</reference>
<dbReference type="NCBIfam" id="TIGR02532">
    <property type="entry name" value="IV_pilin_GFxxxE"/>
    <property type="match status" value="1"/>
</dbReference>
<dbReference type="Proteomes" id="UP000642829">
    <property type="component" value="Unassembled WGS sequence"/>
</dbReference>
<dbReference type="InterPro" id="IPR012902">
    <property type="entry name" value="N_methyl_site"/>
</dbReference>
<dbReference type="GO" id="GO:0016020">
    <property type="term" value="C:membrane"/>
    <property type="evidence" value="ECO:0007669"/>
    <property type="project" value="UniProtKB-SubCell"/>
</dbReference>
<evidence type="ECO:0000256" key="6">
    <source>
        <dbReference type="SAM" id="Phobius"/>
    </source>
</evidence>
<evidence type="ECO:0000256" key="4">
    <source>
        <dbReference type="ARBA" id="ARBA00022989"/>
    </source>
</evidence>
<keyword evidence="2" id="KW-0488">Methylation</keyword>
<gene>
    <name evidence="7" type="ORF">GCM10007047_15460</name>
</gene>
<evidence type="ECO:0000256" key="3">
    <source>
        <dbReference type="ARBA" id="ARBA00022692"/>
    </source>
</evidence>
<dbReference type="PRINTS" id="PR00813">
    <property type="entry name" value="BCTERIALGSPG"/>
</dbReference>
<feature type="transmembrane region" description="Helical" evidence="6">
    <location>
        <begin position="20"/>
        <end position="40"/>
    </location>
</feature>
<dbReference type="RefSeq" id="WP_189513654.1">
    <property type="nucleotide sequence ID" value="NZ_BMXG01000008.1"/>
</dbReference>
<dbReference type="SUPFAM" id="SSF54523">
    <property type="entry name" value="Pili subunits"/>
    <property type="match status" value="1"/>
</dbReference>
<dbReference type="GO" id="GO:0015628">
    <property type="term" value="P:protein secretion by the type II secretion system"/>
    <property type="evidence" value="ECO:0007669"/>
    <property type="project" value="InterPro"/>
</dbReference>
<evidence type="ECO:0000313" key="8">
    <source>
        <dbReference type="Proteomes" id="UP000642829"/>
    </source>
</evidence>
<sequence>MLYNRPVPQHRPTTRNGFTLVELLVVLAIILILSGFVFGLSRGIAVKQARSKAQSELQTLGLALENYRMKLGDYPWLGADTGGTELYKHLVGELKMVPGSEAGKAKVDEPGSEIPFIDASKLTVMKDGDGAEYFSDPWGQPYEYYYKPSGGGNWAYTGFILLSVGADGADSSTGLSEGNISQDYFEDAEEKNVDNMVFGFEF</sequence>
<dbReference type="GO" id="GO:0015627">
    <property type="term" value="C:type II protein secretion system complex"/>
    <property type="evidence" value="ECO:0007669"/>
    <property type="project" value="InterPro"/>
</dbReference>
<dbReference type="AlphaFoldDB" id="A0A8J3DBR7"/>
<comment type="caution">
    <text evidence="7">The sequence shown here is derived from an EMBL/GenBank/DDBJ whole genome shotgun (WGS) entry which is preliminary data.</text>
</comment>
<dbReference type="PANTHER" id="PTHR30093:SF44">
    <property type="entry name" value="TYPE II SECRETION SYSTEM CORE PROTEIN G"/>
    <property type="match status" value="1"/>
</dbReference>
<evidence type="ECO:0000256" key="5">
    <source>
        <dbReference type="ARBA" id="ARBA00023136"/>
    </source>
</evidence>
<keyword evidence="4 6" id="KW-1133">Transmembrane helix</keyword>
<dbReference type="Gene3D" id="3.30.700.10">
    <property type="entry name" value="Glycoprotein, Type 4 Pilin"/>
    <property type="match status" value="1"/>
</dbReference>
<keyword evidence="3 6" id="KW-0812">Transmembrane</keyword>
<evidence type="ECO:0008006" key="9">
    <source>
        <dbReference type="Google" id="ProtNLM"/>
    </source>
</evidence>
<comment type="subcellular location">
    <subcellularLocation>
        <location evidence="1">Membrane</location>
        <topology evidence="1">Single-pass membrane protein</topology>
    </subcellularLocation>
</comment>